<dbReference type="PANTHER" id="PTHR38792">
    <property type="entry name" value="BNR/ASP-BOX REPEAT DOMAIN PROTEIN (AFU_ORTHOLOGUE AFUA_7G06430)-RELATED"/>
    <property type="match status" value="1"/>
</dbReference>
<evidence type="ECO:0000313" key="2">
    <source>
        <dbReference type="EMBL" id="ORY08364.1"/>
    </source>
</evidence>
<dbReference type="InterPro" id="IPR036278">
    <property type="entry name" value="Sialidase_sf"/>
</dbReference>
<dbReference type="SUPFAM" id="SSF50939">
    <property type="entry name" value="Sialidases"/>
    <property type="match status" value="2"/>
</dbReference>
<sequence length="317" mass="33757">MATSGTYPRATRLSDSSILGVYAKYASGNSTLTALKSTDNGASWSVLGSIATAPTATTNLDNPFIHQLPSGRILCAFRNHNKATSTQSVFYRITITYSDDLGKTWKYLSTPVSDSASANGDWEPFMMDALDGSLQLYYSRENKGADQDSLLRRSTDGGATWSSAQVISGTDVTARDGMLGVARLAPGSSSMLAAFESGNTTGDNLFTVHTVRSDDDGKTWGSRAPVYSSPRHNAGAPSIVRVGSRLVASFGTDEDGGVWPNGAMKVVVSSDKGKTWGSKTTVRAVPAEWSGLLALDDTSFLAMYESDQTVYARKMAF</sequence>
<feature type="domain" description="Sialidase" evidence="1">
    <location>
        <begin position="30"/>
        <end position="170"/>
    </location>
</feature>
<evidence type="ECO:0000313" key="3">
    <source>
        <dbReference type="Proteomes" id="UP000193144"/>
    </source>
</evidence>
<comment type="caution">
    <text evidence="2">The sequence shown here is derived from an EMBL/GenBank/DDBJ whole genome shotgun (WGS) entry which is preliminary data.</text>
</comment>
<accession>A0A1Y1ZDV1</accession>
<gene>
    <name evidence="2" type="ORF">BCR34DRAFT_626260</name>
</gene>
<proteinExistence type="predicted"/>
<dbReference type="Gene3D" id="2.120.10.10">
    <property type="match status" value="2"/>
</dbReference>
<evidence type="ECO:0000259" key="1">
    <source>
        <dbReference type="Pfam" id="PF13088"/>
    </source>
</evidence>
<dbReference type="Proteomes" id="UP000193144">
    <property type="component" value="Unassembled WGS sequence"/>
</dbReference>
<reference evidence="2 3" key="1">
    <citation type="submission" date="2016-07" db="EMBL/GenBank/DDBJ databases">
        <title>Pervasive Adenine N6-methylation of Active Genes in Fungi.</title>
        <authorList>
            <consortium name="DOE Joint Genome Institute"/>
            <person name="Mondo S.J."/>
            <person name="Dannebaum R.O."/>
            <person name="Kuo R.C."/>
            <person name="Labutti K."/>
            <person name="Haridas S."/>
            <person name="Kuo A."/>
            <person name="Salamov A."/>
            <person name="Ahrendt S.R."/>
            <person name="Lipzen A."/>
            <person name="Sullivan W."/>
            <person name="Andreopoulos W.B."/>
            <person name="Clum A."/>
            <person name="Lindquist E."/>
            <person name="Daum C."/>
            <person name="Ramamoorthy G.K."/>
            <person name="Gryganskyi A."/>
            <person name="Culley D."/>
            <person name="Magnuson J.K."/>
            <person name="James T.Y."/>
            <person name="O'Malley M.A."/>
            <person name="Stajich J.E."/>
            <person name="Spatafora J.W."/>
            <person name="Visel A."/>
            <person name="Grigoriev I.V."/>
        </authorList>
    </citation>
    <scope>NUCLEOTIDE SEQUENCE [LARGE SCALE GENOMIC DNA]</scope>
    <source>
        <strain evidence="2 3">CBS 115471</strain>
    </source>
</reference>
<dbReference type="InterPro" id="IPR011040">
    <property type="entry name" value="Sialidase"/>
</dbReference>
<name>A0A1Y1ZDV1_9PLEO</name>
<dbReference type="AlphaFoldDB" id="A0A1Y1ZDV1"/>
<dbReference type="EMBL" id="MCFA01000102">
    <property type="protein sequence ID" value="ORY08364.1"/>
    <property type="molecule type" value="Genomic_DNA"/>
</dbReference>
<keyword evidence="3" id="KW-1185">Reference proteome</keyword>
<dbReference type="OrthoDB" id="2739686at2759"/>
<protein>
    <submittedName>
        <fullName evidence="2">Sialidase</fullName>
    </submittedName>
</protein>
<dbReference type="STRING" id="1231657.A0A1Y1ZDV1"/>
<dbReference type="PANTHER" id="PTHR38792:SF3">
    <property type="entry name" value="BNR_ASP-BOX REPEAT DOMAIN PROTEIN (AFU_ORTHOLOGUE AFUA_7G06430)-RELATED"/>
    <property type="match status" value="1"/>
</dbReference>
<organism evidence="2 3">
    <name type="scientific">Clohesyomyces aquaticus</name>
    <dbReference type="NCBI Taxonomy" id="1231657"/>
    <lineage>
        <taxon>Eukaryota</taxon>
        <taxon>Fungi</taxon>
        <taxon>Dikarya</taxon>
        <taxon>Ascomycota</taxon>
        <taxon>Pezizomycotina</taxon>
        <taxon>Dothideomycetes</taxon>
        <taxon>Pleosporomycetidae</taxon>
        <taxon>Pleosporales</taxon>
        <taxon>Lindgomycetaceae</taxon>
        <taxon>Clohesyomyces</taxon>
    </lineage>
</organism>
<dbReference type="CDD" id="cd15482">
    <property type="entry name" value="Sialidase_non-viral"/>
    <property type="match status" value="1"/>
</dbReference>
<dbReference type="Pfam" id="PF13088">
    <property type="entry name" value="BNR_2"/>
    <property type="match status" value="1"/>
</dbReference>